<dbReference type="PANTHER" id="PTHR19229:SF36">
    <property type="entry name" value="ATP-BINDING CASSETTE SUB-FAMILY A MEMBER 2"/>
    <property type="match status" value="1"/>
</dbReference>
<feature type="domain" description="ABC transporter" evidence="4">
    <location>
        <begin position="57"/>
        <end position="95"/>
    </location>
</feature>
<evidence type="ECO:0000259" key="4">
    <source>
        <dbReference type="Pfam" id="PF00005"/>
    </source>
</evidence>
<keyword evidence="2" id="KW-0677">Repeat</keyword>
<organism evidence="5 6">
    <name type="scientific">Hyalella azteca</name>
    <name type="common">Amphipod</name>
    <dbReference type="NCBI Taxonomy" id="294128"/>
    <lineage>
        <taxon>Eukaryota</taxon>
        <taxon>Metazoa</taxon>
        <taxon>Ecdysozoa</taxon>
        <taxon>Arthropoda</taxon>
        <taxon>Crustacea</taxon>
        <taxon>Multicrustacea</taxon>
        <taxon>Malacostraca</taxon>
        <taxon>Eumalacostraca</taxon>
        <taxon>Peracarida</taxon>
        <taxon>Amphipoda</taxon>
        <taxon>Senticaudata</taxon>
        <taxon>Talitrida</taxon>
        <taxon>Talitroidea</taxon>
        <taxon>Hyalellidae</taxon>
        <taxon>Hyalella</taxon>
    </lineage>
</organism>
<dbReference type="Gene3D" id="3.40.50.300">
    <property type="entry name" value="P-loop containing nucleotide triphosphate hydrolases"/>
    <property type="match status" value="1"/>
</dbReference>
<dbReference type="KEGG" id="hazt:125178118"/>
<dbReference type="Proteomes" id="UP000694843">
    <property type="component" value="Unplaced"/>
</dbReference>
<dbReference type="SUPFAM" id="SSF52540">
    <property type="entry name" value="P-loop containing nucleoside triphosphate hydrolases"/>
    <property type="match status" value="1"/>
</dbReference>
<evidence type="ECO:0000313" key="5">
    <source>
        <dbReference type="Proteomes" id="UP000694843"/>
    </source>
</evidence>
<dbReference type="GO" id="GO:0005319">
    <property type="term" value="F:lipid transporter activity"/>
    <property type="evidence" value="ECO:0007669"/>
    <property type="project" value="TreeGrafter"/>
</dbReference>
<evidence type="ECO:0000313" key="6">
    <source>
        <dbReference type="RefSeq" id="XP_047737119.1"/>
    </source>
</evidence>
<dbReference type="RefSeq" id="XP_047737119.1">
    <property type="nucleotide sequence ID" value="XM_047881163.1"/>
</dbReference>
<name>A0A979FJG5_HYAAZ</name>
<proteinExistence type="predicted"/>
<dbReference type="AlphaFoldDB" id="A0A979FJG5"/>
<feature type="compositionally biased region" description="Basic and acidic residues" evidence="3">
    <location>
        <begin position="21"/>
        <end position="31"/>
    </location>
</feature>
<evidence type="ECO:0000256" key="3">
    <source>
        <dbReference type="SAM" id="MobiDB-lite"/>
    </source>
</evidence>
<dbReference type="InterPro" id="IPR027417">
    <property type="entry name" value="P-loop_NTPase"/>
</dbReference>
<keyword evidence="5" id="KW-1185">Reference proteome</keyword>
<sequence length="102" mass="10657">MLPSEDLTDQSDTDTDPEDAGVERERKRAEAGDEDLALRVVGLSQQHASRMADRLALEDLNLAVTKGEVVGVVGANGAGKSTLFKLLVGDGSPPSSGKRLGP</sequence>
<dbReference type="GO" id="GO:0140359">
    <property type="term" value="F:ABC-type transporter activity"/>
    <property type="evidence" value="ECO:0007669"/>
    <property type="project" value="InterPro"/>
</dbReference>
<evidence type="ECO:0000256" key="1">
    <source>
        <dbReference type="ARBA" id="ARBA00022448"/>
    </source>
</evidence>
<dbReference type="GeneID" id="125178118"/>
<feature type="compositionally biased region" description="Acidic residues" evidence="3">
    <location>
        <begin position="1"/>
        <end position="20"/>
    </location>
</feature>
<dbReference type="InterPro" id="IPR026082">
    <property type="entry name" value="ABCA"/>
</dbReference>
<gene>
    <name evidence="6" type="primary">LOC125178118</name>
</gene>
<feature type="region of interest" description="Disordered" evidence="3">
    <location>
        <begin position="1"/>
        <end position="34"/>
    </location>
</feature>
<dbReference type="PANTHER" id="PTHR19229">
    <property type="entry name" value="ATP-BINDING CASSETTE TRANSPORTER SUBFAMILY A ABCA"/>
    <property type="match status" value="1"/>
</dbReference>
<reference evidence="6" key="1">
    <citation type="submission" date="2025-08" db="UniProtKB">
        <authorList>
            <consortium name="RefSeq"/>
        </authorList>
    </citation>
    <scope>IDENTIFICATION</scope>
    <source>
        <tissue evidence="6">Whole organism</tissue>
    </source>
</reference>
<dbReference type="Pfam" id="PF00005">
    <property type="entry name" value="ABC_tran"/>
    <property type="match status" value="1"/>
</dbReference>
<evidence type="ECO:0000256" key="2">
    <source>
        <dbReference type="ARBA" id="ARBA00022737"/>
    </source>
</evidence>
<dbReference type="GO" id="GO:0016887">
    <property type="term" value="F:ATP hydrolysis activity"/>
    <property type="evidence" value="ECO:0007669"/>
    <property type="project" value="InterPro"/>
</dbReference>
<dbReference type="GO" id="GO:0005524">
    <property type="term" value="F:ATP binding"/>
    <property type="evidence" value="ECO:0007669"/>
    <property type="project" value="InterPro"/>
</dbReference>
<accession>A0A979FJG5</accession>
<dbReference type="GO" id="GO:0016020">
    <property type="term" value="C:membrane"/>
    <property type="evidence" value="ECO:0007669"/>
    <property type="project" value="InterPro"/>
</dbReference>
<dbReference type="InterPro" id="IPR003439">
    <property type="entry name" value="ABC_transporter-like_ATP-bd"/>
</dbReference>
<keyword evidence="1" id="KW-0813">Transport</keyword>
<protein>
    <submittedName>
        <fullName evidence="6">Energy-dependent translational throttle protein EttA-like</fullName>
    </submittedName>
</protein>